<dbReference type="PROSITE" id="PS50801">
    <property type="entry name" value="STAS"/>
    <property type="match status" value="1"/>
</dbReference>
<organism evidence="9">
    <name type="scientific">Micromonas pusilla (strain CCMP1545)</name>
    <name type="common">Picoplanktonic green alga</name>
    <dbReference type="NCBI Taxonomy" id="564608"/>
    <lineage>
        <taxon>Eukaryota</taxon>
        <taxon>Viridiplantae</taxon>
        <taxon>Chlorophyta</taxon>
        <taxon>Mamiellophyceae</taxon>
        <taxon>Mamiellales</taxon>
        <taxon>Mamiellaceae</taxon>
        <taxon>Micromonas</taxon>
    </lineage>
</organism>
<dbReference type="InterPro" id="IPR052706">
    <property type="entry name" value="Membrane-Transporter-like"/>
</dbReference>
<evidence type="ECO:0000256" key="4">
    <source>
        <dbReference type="ARBA" id="ARBA00023136"/>
    </source>
</evidence>
<dbReference type="eggNOG" id="KOG0236">
    <property type="taxonomic scope" value="Eukaryota"/>
</dbReference>
<dbReference type="GeneID" id="9688029"/>
<feature type="transmembrane region" description="Helical" evidence="6">
    <location>
        <begin position="383"/>
        <end position="404"/>
    </location>
</feature>
<dbReference type="KEGG" id="mpp:MICPUCDRAFT_29182"/>
<feature type="transmembrane region" description="Helical" evidence="6">
    <location>
        <begin position="410"/>
        <end position="430"/>
    </location>
</feature>
<feature type="transmembrane region" description="Helical" evidence="6">
    <location>
        <begin position="442"/>
        <end position="473"/>
    </location>
</feature>
<gene>
    <name evidence="8" type="ORF">MICPUCDRAFT_29182</name>
</gene>
<keyword evidence="3 6" id="KW-1133">Transmembrane helix</keyword>
<evidence type="ECO:0000256" key="5">
    <source>
        <dbReference type="SAM" id="MobiDB-lite"/>
    </source>
</evidence>
<dbReference type="SUPFAM" id="SSF52091">
    <property type="entry name" value="SpoIIaa-like"/>
    <property type="match status" value="1"/>
</dbReference>
<dbReference type="Pfam" id="PF01740">
    <property type="entry name" value="STAS"/>
    <property type="match status" value="1"/>
</dbReference>
<name>C1N3D1_MICPC</name>
<dbReference type="InterPro" id="IPR002645">
    <property type="entry name" value="STAS_dom"/>
</dbReference>
<keyword evidence="2 6" id="KW-0812">Transmembrane</keyword>
<comment type="subcellular location">
    <subcellularLocation>
        <location evidence="1">Membrane</location>
        <topology evidence="1">Multi-pass membrane protein</topology>
    </subcellularLocation>
</comment>
<evidence type="ECO:0000256" key="2">
    <source>
        <dbReference type="ARBA" id="ARBA00022692"/>
    </source>
</evidence>
<feature type="transmembrane region" description="Helical" evidence="6">
    <location>
        <begin position="155"/>
        <end position="172"/>
    </location>
</feature>
<dbReference type="PANTHER" id="PTHR43310:SF1">
    <property type="entry name" value="SULFATE TRANSPORTER YBAR-RELATED"/>
    <property type="match status" value="1"/>
</dbReference>
<dbReference type="OMA" id="KFPILKW"/>
<keyword evidence="4 6" id="KW-0472">Membrane</keyword>
<dbReference type="InterPro" id="IPR011547">
    <property type="entry name" value="SLC26A/SulP_dom"/>
</dbReference>
<proteinExistence type="predicted"/>
<feature type="transmembrane region" description="Helical" evidence="6">
    <location>
        <begin position="309"/>
        <end position="329"/>
    </location>
</feature>
<evidence type="ECO:0000313" key="9">
    <source>
        <dbReference type="Proteomes" id="UP000001876"/>
    </source>
</evidence>
<keyword evidence="9" id="KW-1185">Reference proteome</keyword>
<dbReference type="PANTHER" id="PTHR43310">
    <property type="entry name" value="SULFATE TRANSPORTER YBAR-RELATED"/>
    <property type="match status" value="1"/>
</dbReference>
<dbReference type="InterPro" id="IPR036513">
    <property type="entry name" value="STAS_dom_sf"/>
</dbReference>
<dbReference type="Pfam" id="PF00916">
    <property type="entry name" value="Sulfate_transp"/>
    <property type="match status" value="1"/>
</dbReference>
<dbReference type="Proteomes" id="UP000001876">
    <property type="component" value="Unassembled WGS sequence"/>
</dbReference>
<reference evidence="8 9" key="1">
    <citation type="journal article" date="2009" name="Science">
        <title>Green evolution and dynamic adaptations revealed by genomes of the marine picoeukaryotes Micromonas.</title>
        <authorList>
            <person name="Worden A.Z."/>
            <person name="Lee J.H."/>
            <person name="Mock T."/>
            <person name="Rouze P."/>
            <person name="Simmons M.P."/>
            <person name="Aerts A.L."/>
            <person name="Allen A.E."/>
            <person name="Cuvelier M.L."/>
            <person name="Derelle E."/>
            <person name="Everett M.V."/>
            <person name="Foulon E."/>
            <person name="Grimwood J."/>
            <person name="Gundlach H."/>
            <person name="Henrissat B."/>
            <person name="Napoli C."/>
            <person name="McDonald S.M."/>
            <person name="Parker M.S."/>
            <person name="Rombauts S."/>
            <person name="Salamov A."/>
            <person name="Von Dassow P."/>
            <person name="Badger J.H."/>
            <person name="Coutinho P.M."/>
            <person name="Demir E."/>
            <person name="Dubchak I."/>
            <person name="Gentemann C."/>
            <person name="Eikrem W."/>
            <person name="Gready J.E."/>
            <person name="John U."/>
            <person name="Lanier W."/>
            <person name="Lindquist E.A."/>
            <person name="Lucas S."/>
            <person name="Mayer K.F."/>
            <person name="Moreau H."/>
            <person name="Not F."/>
            <person name="Otillar R."/>
            <person name="Panaud O."/>
            <person name="Pangilinan J."/>
            <person name="Paulsen I."/>
            <person name="Piegu B."/>
            <person name="Poliakov A."/>
            <person name="Robbens S."/>
            <person name="Schmutz J."/>
            <person name="Toulza E."/>
            <person name="Wyss T."/>
            <person name="Zelensky A."/>
            <person name="Zhou K."/>
            <person name="Armbrust E.V."/>
            <person name="Bhattacharya D."/>
            <person name="Goodenough U.W."/>
            <person name="Van de Peer Y."/>
            <person name="Grigoriev I.V."/>
        </authorList>
    </citation>
    <scope>NUCLEOTIDE SEQUENCE [LARGE SCALE GENOMIC DNA]</scope>
    <source>
        <strain evidence="8 9">CCMP1545</strain>
    </source>
</reference>
<feature type="transmembrane region" description="Helical" evidence="6">
    <location>
        <begin position="178"/>
        <end position="198"/>
    </location>
</feature>
<dbReference type="CDD" id="cd07042">
    <property type="entry name" value="STAS_SulP_like_sulfate_transporter"/>
    <property type="match status" value="1"/>
</dbReference>
<dbReference type="GO" id="GO:0016020">
    <property type="term" value="C:membrane"/>
    <property type="evidence" value="ECO:0007669"/>
    <property type="project" value="UniProtKB-SubCell"/>
</dbReference>
<feature type="non-terminal residue" evidence="8">
    <location>
        <position position="588"/>
    </location>
</feature>
<dbReference type="STRING" id="564608.C1N3D1"/>
<evidence type="ECO:0000256" key="6">
    <source>
        <dbReference type="SAM" id="Phobius"/>
    </source>
</evidence>
<accession>C1N3D1</accession>
<sequence length="588" mass="60562">MLASTPRAPARGFALASAPRVSRARVRAAAAPSASPAAKRSSSPGDAVRFAFARALPPPPTRRAGTPRAGTRVLSSAATPINLADSADDDAFDDAPSTTSANLAAQILSGVTVSLAMVPESLAFTFVAGVSPIVGLHAAAIMGLVTALIGAQPGVISGAAGATAVVLAPLVARHGVEYLFAAVALAGATQLLCGWFRLGKFIRLVPQPCMIGFVNGLGIVIARAQFSTFAGLESWALWQAAALTAFTMAMIKFVKPPKGVPSPLVAIASCALLVRGLGLDVKTVGDVARVAGTLPSFHLPSVPMTFETLAIVAPVACSVAAVGLIETLLTQQLVDDVVGTRTATHTECISQGVANVACGFAGAMGGCAMIGQSMLNVESGGRTRVSGVTCALAILAYVTFGSGFIERVPIAALAGTMLCLVLDIFDWTSFSRVTKIPRTDAIVLALVTCVTVFTNLAVAVFAGVVLSALGYAYKASKQISATKRVDERGRTVYAIEGPLFFGSATTFARLVDAREESNNKIVWDFAGCKVWDSTAVSALDDAAAKCRERGKAVVLRHLSPSCAALLRQCGDLVEVNVEEDPIYAVAAD</sequence>
<feature type="transmembrane region" description="Helical" evidence="6">
    <location>
        <begin position="349"/>
        <end position="371"/>
    </location>
</feature>
<dbReference type="Gene3D" id="3.30.750.24">
    <property type="entry name" value="STAS domain"/>
    <property type="match status" value="1"/>
</dbReference>
<dbReference type="AlphaFoldDB" id="C1N3D1"/>
<feature type="region of interest" description="Disordered" evidence="5">
    <location>
        <begin position="27"/>
        <end position="46"/>
    </location>
</feature>
<feature type="domain" description="STAS" evidence="7">
    <location>
        <begin position="489"/>
        <end position="588"/>
    </location>
</feature>
<dbReference type="OrthoDB" id="288203at2759"/>
<dbReference type="RefSeq" id="XP_003062589.1">
    <property type="nucleotide sequence ID" value="XM_003062543.1"/>
</dbReference>
<evidence type="ECO:0000256" key="3">
    <source>
        <dbReference type="ARBA" id="ARBA00022989"/>
    </source>
</evidence>
<feature type="transmembrane region" description="Helical" evidence="6">
    <location>
        <begin position="122"/>
        <end position="148"/>
    </location>
</feature>
<evidence type="ECO:0000313" key="8">
    <source>
        <dbReference type="EMBL" id="EEH53408.1"/>
    </source>
</evidence>
<feature type="transmembrane region" description="Helical" evidence="6">
    <location>
        <begin position="236"/>
        <end position="254"/>
    </location>
</feature>
<evidence type="ECO:0000259" key="7">
    <source>
        <dbReference type="PROSITE" id="PS50801"/>
    </source>
</evidence>
<evidence type="ECO:0000256" key="1">
    <source>
        <dbReference type="ARBA" id="ARBA00004141"/>
    </source>
</evidence>
<dbReference type="EMBL" id="GG663746">
    <property type="protein sequence ID" value="EEH53408.1"/>
    <property type="molecule type" value="Genomic_DNA"/>
</dbReference>
<feature type="transmembrane region" description="Helical" evidence="6">
    <location>
        <begin position="210"/>
        <end position="230"/>
    </location>
</feature>
<protein>
    <submittedName>
        <fullName evidence="8">Sulfate permease family</fullName>
    </submittedName>
</protein>